<feature type="transmembrane region" description="Helical" evidence="5">
    <location>
        <begin position="36"/>
        <end position="61"/>
    </location>
</feature>
<accession>A0A195B248</accession>
<gene>
    <name evidence="6" type="ORF">ALC53_11015</name>
</gene>
<evidence type="ECO:0000256" key="4">
    <source>
        <dbReference type="ARBA" id="ARBA00023136"/>
    </source>
</evidence>
<dbReference type="Proteomes" id="UP000078540">
    <property type="component" value="Unassembled WGS sequence"/>
</dbReference>
<sequence length="574" mass="61807">MADFVKRGSVQFVKRGSCQLKLAAQEVRAAVRARHIVAGLVAVGFALCGAVEVSSSVALLANQKDNHAIIDTSWHCDMLVNITSRNRTEDFEIIFMELPQEERAESIMREAFLWGQVAGPILGGCLVWGRSGPSMVFSRAVLSACLASLLVPAAWRGPSHVALRLFQGLCTHRKTRRYKTFARESLRHPLLQGATMPAAHMFAMTWFKSNHRSWYFSCYAAVSVGYCLTGWLGTAVVRTFGRDSLCYGLVLLALCWYFAFGRFVKDTPKSYQHDTTAAVIPWGKLLRSVPVWASAVATMGNQWGDATLALGMTKYLKLIYGFSTANVNSCEPRRSRNLTSLLNCNSIQDSVLTTLPHIGHFMAALTCGLLVDHVRESKIVSTTTARKLVVYTAHFIPAALLFVAGYAGCQALGAAWLGIAALLVSGTAPAGALAAIADLAPAESPACAAAACALCSTLGAAGLLAANYFVTQALHGSIAGSWRLVFGVASVVLLTTAAVFLALGKGVPQPWIPSVARPRSHDVIYEQDALELDHEDVGVQTEPFVPYSLEDDIESLKNVPRSSSIHSKISVASN</sequence>
<dbReference type="GO" id="GO:0022857">
    <property type="term" value="F:transmembrane transporter activity"/>
    <property type="evidence" value="ECO:0007669"/>
    <property type="project" value="TreeGrafter"/>
</dbReference>
<evidence type="ECO:0000313" key="6">
    <source>
        <dbReference type="EMBL" id="KYM78360.1"/>
    </source>
</evidence>
<feature type="transmembrane region" description="Helical" evidence="5">
    <location>
        <begin position="414"/>
        <end position="436"/>
    </location>
</feature>
<evidence type="ECO:0000256" key="2">
    <source>
        <dbReference type="ARBA" id="ARBA00022692"/>
    </source>
</evidence>
<dbReference type="SUPFAM" id="SSF103473">
    <property type="entry name" value="MFS general substrate transporter"/>
    <property type="match status" value="1"/>
</dbReference>
<feature type="transmembrane region" description="Helical" evidence="5">
    <location>
        <begin position="388"/>
        <end position="408"/>
    </location>
</feature>
<dbReference type="PANTHER" id="PTHR11662">
    <property type="entry name" value="SOLUTE CARRIER FAMILY 17"/>
    <property type="match status" value="1"/>
</dbReference>
<dbReference type="Gene3D" id="1.20.1250.20">
    <property type="entry name" value="MFS general substrate transporter like domains"/>
    <property type="match status" value="2"/>
</dbReference>
<keyword evidence="2 5" id="KW-0812">Transmembrane</keyword>
<feature type="transmembrane region" description="Helical" evidence="5">
    <location>
        <begin position="245"/>
        <end position="264"/>
    </location>
</feature>
<reference evidence="6 7" key="1">
    <citation type="submission" date="2015-09" db="EMBL/GenBank/DDBJ databases">
        <title>Atta colombica WGS genome.</title>
        <authorList>
            <person name="Nygaard S."/>
            <person name="Hu H."/>
            <person name="Boomsma J."/>
            <person name="Zhang G."/>
        </authorList>
    </citation>
    <scope>NUCLEOTIDE SEQUENCE [LARGE SCALE GENOMIC DNA]</scope>
    <source>
        <strain evidence="6">Treedump-2</strain>
        <tissue evidence="6">Whole body</tissue>
    </source>
</reference>
<evidence type="ECO:0000256" key="1">
    <source>
        <dbReference type="ARBA" id="ARBA00004141"/>
    </source>
</evidence>
<dbReference type="EMBL" id="KQ976662">
    <property type="protein sequence ID" value="KYM78360.1"/>
    <property type="molecule type" value="Genomic_DNA"/>
</dbReference>
<keyword evidence="4 5" id="KW-0472">Membrane</keyword>
<dbReference type="AlphaFoldDB" id="A0A195B248"/>
<feature type="transmembrane region" description="Helical" evidence="5">
    <location>
        <begin position="111"/>
        <end position="130"/>
    </location>
</feature>
<feature type="transmembrane region" description="Helical" evidence="5">
    <location>
        <begin position="448"/>
        <end position="470"/>
    </location>
</feature>
<dbReference type="GO" id="GO:0006820">
    <property type="term" value="P:monoatomic anion transport"/>
    <property type="evidence" value="ECO:0007669"/>
    <property type="project" value="TreeGrafter"/>
</dbReference>
<organism evidence="6 7">
    <name type="scientific">Atta colombica</name>
    <dbReference type="NCBI Taxonomy" id="520822"/>
    <lineage>
        <taxon>Eukaryota</taxon>
        <taxon>Metazoa</taxon>
        <taxon>Ecdysozoa</taxon>
        <taxon>Arthropoda</taxon>
        <taxon>Hexapoda</taxon>
        <taxon>Insecta</taxon>
        <taxon>Pterygota</taxon>
        <taxon>Neoptera</taxon>
        <taxon>Endopterygota</taxon>
        <taxon>Hymenoptera</taxon>
        <taxon>Apocrita</taxon>
        <taxon>Aculeata</taxon>
        <taxon>Formicoidea</taxon>
        <taxon>Formicidae</taxon>
        <taxon>Myrmicinae</taxon>
        <taxon>Atta</taxon>
    </lineage>
</organism>
<feature type="transmembrane region" description="Helical" evidence="5">
    <location>
        <begin position="482"/>
        <end position="503"/>
    </location>
</feature>
<evidence type="ECO:0000256" key="3">
    <source>
        <dbReference type="ARBA" id="ARBA00022989"/>
    </source>
</evidence>
<name>A0A195B248_9HYME</name>
<comment type="subcellular location">
    <subcellularLocation>
        <location evidence="1">Membrane</location>
        <topology evidence="1">Multi-pass membrane protein</topology>
    </subcellularLocation>
</comment>
<dbReference type="InterPro" id="IPR050382">
    <property type="entry name" value="MFS_Na/Anion_cotransporter"/>
</dbReference>
<keyword evidence="3 5" id="KW-1133">Transmembrane helix</keyword>
<feature type="transmembrane region" description="Helical" evidence="5">
    <location>
        <begin position="214"/>
        <end position="233"/>
    </location>
</feature>
<evidence type="ECO:0000313" key="7">
    <source>
        <dbReference type="Proteomes" id="UP000078540"/>
    </source>
</evidence>
<evidence type="ECO:0000256" key="5">
    <source>
        <dbReference type="SAM" id="Phobius"/>
    </source>
</evidence>
<dbReference type="STRING" id="520822.A0A195B248"/>
<dbReference type="PANTHER" id="PTHR11662:SF411">
    <property type="entry name" value="GH05102P"/>
    <property type="match status" value="1"/>
</dbReference>
<protein>
    <submittedName>
        <fullName evidence="6">Sialin</fullName>
    </submittedName>
</protein>
<dbReference type="InterPro" id="IPR036259">
    <property type="entry name" value="MFS_trans_sf"/>
</dbReference>
<dbReference type="GO" id="GO:0016020">
    <property type="term" value="C:membrane"/>
    <property type="evidence" value="ECO:0007669"/>
    <property type="project" value="UniProtKB-SubCell"/>
</dbReference>
<keyword evidence="7" id="KW-1185">Reference proteome</keyword>
<proteinExistence type="predicted"/>